<reference evidence="1" key="1">
    <citation type="submission" date="2017-07" db="EMBL/GenBank/DDBJ databases">
        <title>Taro Niue Genome Assembly and Annotation.</title>
        <authorList>
            <person name="Atibalentja N."/>
            <person name="Keating K."/>
            <person name="Fields C.J."/>
        </authorList>
    </citation>
    <scope>NUCLEOTIDE SEQUENCE</scope>
    <source>
        <strain evidence="1">Niue_2</strain>
        <tissue evidence="1">Leaf</tissue>
    </source>
</reference>
<sequence>METAYYRATDFPHTLRLGGICSCILGGWFCSRFGVEDMNVGAPPEVLSYILKLNTLVLLL</sequence>
<keyword evidence="2" id="KW-1185">Reference proteome</keyword>
<name>A0A843WBW1_COLES</name>
<proteinExistence type="predicted"/>
<dbReference type="EMBL" id="NMUH01004196">
    <property type="protein sequence ID" value="MQM08743.1"/>
    <property type="molecule type" value="Genomic_DNA"/>
</dbReference>
<gene>
    <name evidence="1" type="ORF">Taro_041597</name>
</gene>
<organism evidence="1 2">
    <name type="scientific">Colocasia esculenta</name>
    <name type="common">Wild taro</name>
    <name type="synonym">Arum esculentum</name>
    <dbReference type="NCBI Taxonomy" id="4460"/>
    <lineage>
        <taxon>Eukaryota</taxon>
        <taxon>Viridiplantae</taxon>
        <taxon>Streptophyta</taxon>
        <taxon>Embryophyta</taxon>
        <taxon>Tracheophyta</taxon>
        <taxon>Spermatophyta</taxon>
        <taxon>Magnoliopsida</taxon>
        <taxon>Liliopsida</taxon>
        <taxon>Araceae</taxon>
        <taxon>Aroideae</taxon>
        <taxon>Colocasieae</taxon>
        <taxon>Colocasia</taxon>
    </lineage>
</organism>
<dbReference type="AlphaFoldDB" id="A0A843WBW1"/>
<evidence type="ECO:0000313" key="2">
    <source>
        <dbReference type="Proteomes" id="UP000652761"/>
    </source>
</evidence>
<dbReference type="Proteomes" id="UP000652761">
    <property type="component" value="Unassembled WGS sequence"/>
</dbReference>
<comment type="caution">
    <text evidence="1">The sequence shown here is derived from an EMBL/GenBank/DDBJ whole genome shotgun (WGS) entry which is preliminary data.</text>
</comment>
<protein>
    <submittedName>
        <fullName evidence="1">Uncharacterized protein</fullName>
    </submittedName>
</protein>
<feature type="non-terminal residue" evidence="1">
    <location>
        <position position="60"/>
    </location>
</feature>
<accession>A0A843WBW1</accession>
<evidence type="ECO:0000313" key="1">
    <source>
        <dbReference type="EMBL" id="MQM08743.1"/>
    </source>
</evidence>